<dbReference type="RefSeq" id="WP_150417076.1">
    <property type="nucleotide sequence ID" value="NZ_VYQF01000014.1"/>
</dbReference>
<feature type="transmembrane region" description="Helical" evidence="1">
    <location>
        <begin position="273"/>
        <end position="292"/>
    </location>
</feature>
<feature type="transmembrane region" description="Helical" evidence="1">
    <location>
        <begin position="312"/>
        <end position="332"/>
    </location>
</feature>
<sequence length="381" mass="43588">MSTTLTTPSMQQRNVALDVFRGMTVCFMIIVNTPGNGETTFSPLHHAAWNGFTPTDLVFPSFLFAVGNAMSFVMKKWANMSQQQVVWKILKRTAIIFLLGYLMYWFPFFRLDKNHNFVAFPISHTRIMGVLQRIALCYGIASLMIYFLKVRTTVIICVVLLFLYWIILYWFGDAAQPLSMQGNAGFKLDRWLMGENHMYHGEGVAFDPEGWLSTLPAISNAVGGFVVGQWIQKKGNSYEGVTKLLLSGFALMICGYFWDLLLPINKKLWTSSYVVYTIGIDCVIIGTLIYIIQIQNKVSWTRFFQVFGKNTLFIYLLSELLVTVLFTIPVGANTNLFRWIYQNIFSYAGGYLGSLLFAIAYMLVCWSVGYWLDKKKIYIKV</sequence>
<feature type="transmembrane region" description="Helical" evidence="1">
    <location>
        <begin position="127"/>
        <end position="147"/>
    </location>
</feature>
<accession>A0A5J5I9M1</accession>
<feature type="transmembrane region" description="Helical" evidence="1">
    <location>
        <begin position="211"/>
        <end position="231"/>
    </location>
</feature>
<feature type="transmembrane region" description="Helical" evidence="1">
    <location>
        <begin position="344"/>
        <end position="372"/>
    </location>
</feature>
<protein>
    <submittedName>
        <fullName evidence="2">DUF5009 domain-containing protein</fullName>
    </submittedName>
</protein>
<organism evidence="2 3">
    <name type="scientific">Ginsengibacter hankyongi</name>
    <dbReference type="NCBI Taxonomy" id="2607284"/>
    <lineage>
        <taxon>Bacteria</taxon>
        <taxon>Pseudomonadati</taxon>
        <taxon>Bacteroidota</taxon>
        <taxon>Chitinophagia</taxon>
        <taxon>Chitinophagales</taxon>
        <taxon>Chitinophagaceae</taxon>
        <taxon>Ginsengibacter</taxon>
    </lineage>
</organism>
<keyword evidence="1" id="KW-0472">Membrane</keyword>
<dbReference type="PANTHER" id="PTHR31061">
    <property type="entry name" value="LD22376P"/>
    <property type="match status" value="1"/>
</dbReference>
<evidence type="ECO:0000313" key="3">
    <source>
        <dbReference type="Proteomes" id="UP000326903"/>
    </source>
</evidence>
<feature type="transmembrane region" description="Helical" evidence="1">
    <location>
        <begin position="243"/>
        <end position="261"/>
    </location>
</feature>
<dbReference type="Proteomes" id="UP000326903">
    <property type="component" value="Unassembled WGS sequence"/>
</dbReference>
<dbReference type="PANTHER" id="PTHR31061:SF24">
    <property type="entry name" value="LD22376P"/>
    <property type="match status" value="1"/>
</dbReference>
<dbReference type="EMBL" id="VYQF01000014">
    <property type="protein sequence ID" value="KAA9034529.1"/>
    <property type="molecule type" value="Genomic_DNA"/>
</dbReference>
<feature type="transmembrane region" description="Helical" evidence="1">
    <location>
        <begin position="89"/>
        <end position="107"/>
    </location>
</feature>
<dbReference type="AlphaFoldDB" id="A0A5J5I9M1"/>
<feature type="transmembrane region" description="Helical" evidence="1">
    <location>
        <begin position="154"/>
        <end position="172"/>
    </location>
</feature>
<gene>
    <name evidence="2" type="ORF">FW778_22090</name>
</gene>
<evidence type="ECO:0000256" key="1">
    <source>
        <dbReference type="SAM" id="Phobius"/>
    </source>
</evidence>
<comment type="caution">
    <text evidence="2">The sequence shown here is derived from an EMBL/GenBank/DDBJ whole genome shotgun (WGS) entry which is preliminary data.</text>
</comment>
<keyword evidence="1" id="KW-0812">Transmembrane</keyword>
<reference evidence="2 3" key="1">
    <citation type="submission" date="2019-09" db="EMBL/GenBank/DDBJ databases">
        <title>Draft genome sequence of Ginsengibacter sp. BR5-29.</title>
        <authorList>
            <person name="Im W.-T."/>
        </authorList>
    </citation>
    <scope>NUCLEOTIDE SEQUENCE [LARGE SCALE GENOMIC DNA]</scope>
    <source>
        <strain evidence="2 3">BR5-29</strain>
    </source>
</reference>
<keyword evidence="3" id="KW-1185">Reference proteome</keyword>
<keyword evidence="1" id="KW-1133">Transmembrane helix</keyword>
<feature type="transmembrane region" description="Helical" evidence="1">
    <location>
        <begin position="57"/>
        <end position="77"/>
    </location>
</feature>
<proteinExistence type="predicted"/>
<evidence type="ECO:0000313" key="2">
    <source>
        <dbReference type="EMBL" id="KAA9034529.1"/>
    </source>
</evidence>
<name>A0A5J5I9M1_9BACT</name>